<feature type="domain" description="Peptidase S54 rhomboid" evidence="8">
    <location>
        <begin position="372"/>
        <end position="511"/>
    </location>
</feature>
<evidence type="ECO:0000256" key="4">
    <source>
        <dbReference type="ARBA" id="ARBA00022801"/>
    </source>
</evidence>
<protein>
    <recommendedName>
        <fullName evidence="8">Peptidase S54 rhomboid domain-containing protein</fullName>
    </recommendedName>
</protein>
<evidence type="ECO:0000313" key="10">
    <source>
        <dbReference type="Proteomes" id="UP000003781"/>
    </source>
</evidence>
<comment type="subcellular location">
    <subcellularLocation>
        <location evidence="1">Membrane</location>
        <topology evidence="1">Multi-pass membrane protein</topology>
    </subcellularLocation>
</comment>
<evidence type="ECO:0000256" key="6">
    <source>
        <dbReference type="ARBA" id="ARBA00023136"/>
    </source>
</evidence>
<evidence type="ECO:0000256" key="1">
    <source>
        <dbReference type="ARBA" id="ARBA00004141"/>
    </source>
</evidence>
<proteinExistence type="inferred from homology"/>
<dbReference type="Pfam" id="PF01694">
    <property type="entry name" value="Rhomboid"/>
    <property type="match status" value="1"/>
</dbReference>
<dbReference type="GO" id="GO:0016020">
    <property type="term" value="C:membrane"/>
    <property type="evidence" value="ECO:0007669"/>
    <property type="project" value="UniProtKB-SubCell"/>
</dbReference>
<dbReference type="PANTHER" id="PTHR43731:SF14">
    <property type="entry name" value="PRESENILIN-ASSOCIATED RHOMBOID-LIKE PROTEIN, MITOCHONDRIAL"/>
    <property type="match status" value="1"/>
</dbReference>
<reference evidence="9 10" key="1">
    <citation type="submission" date="2007-03" db="EMBL/GenBank/DDBJ databases">
        <authorList>
            <person name="Stal L."/>
            <person name="Ferriera S."/>
            <person name="Johnson J."/>
            <person name="Kravitz S."/>
            <person name="Beeson K."/>
            <person name="Sutton G."/>
            <person name="Rogers Y.-H."/>
            <person name="Friedman R."/>
            <person name="Frazier M."/>
            <person name="Venter J.C."/>
        </authorList>
    </citation>
    <scope>NUCLEOTIDE SEQUENCE [LARGE SCALE GENOMIC DNA]</scope>
    <source>
        <strain evidence="9 10">CCY0110</strain>
    </source>
</reference>
<feature type="transmembrane region" description="Helical" evidence="7">
    <location>
        <begin position="6"/>
        <end position="24"/>
    </location>
</feature>
<keyword evidence="3 7" id="KW-0812">Transmembrane</keyword>
<feature type="transmembrane region" description="Helical" evidence="7">
    <location>
        <begin position="499"/>
        <end position="519"/>
    </location>
</feature>
<comment type="similarity">
    <text evidence="2">Belongs to the peptidase S54 family.</text>
</comment>
<dbReference type="InterPro" id="IPR035952">
    <property type="entry name" value="Rhomboid-like_sf"/>
</dbReference>
<dbReference type="eggNOG" id="COG0705">
    <property type="taxonomic scope" value="Bacteria"/>
</dbReference>
<evidence type="ECO:0000313" key="9">
    <source>
        <dbReference type="EMBL" id="EAZ89391.1"/>
    </source>
</evidence>
<gene>
    <name evidence="9" type="ORF">CY0110_12177</name>
</gene>
<accession>A3IVT0</accession>
<keyword evidence="6 7" id="KW-0472">Membrane</keyword>
<feature type="transmembrane region" description="Helical" evidence="7">
    <location>
        <begin position="57"/>
        <end position="75"/>
    </location>
</feature>
<name>A3IVT0_9CHRO</name>
<feature type="transmembrane region" description="Helical" evidence="7">
    <location>
        <begin position="331"/>
        <end position="351"/>
    </location>
</feature>
<feature type="transmembrane region" description="Helical" evidence="7">
    <location>
        <begin position="440"/>
        <end position="464"/>
    </location>
</feature>
<dbReference type="SUPFAM" id="SSF144091">
    <property type="entry name" value="Rhomboid-like"/>
    <property type="match status" value="1"/>
</dbReference>
<dbReference type="InterPro" id="IPR050925">
    <property type="entry name" value="Rhomboid_protease_S54"/>
</dbReference>
<feature type="transmembrane region" description="Helical" evidence="7">
    <location>
        <begin position="33"/>
        <end position="51"/>
    </location>
</feature>
<feature type="transmembrane region" description="Helical" evidence="7">
    <location>
        <begin position="476"/>
        <end position="493"/>
    </location>
</feature>
<feature type="transmembrane region" description="Helical" evidence="7">
    <location>
        <begin position="413"/>
        <end position="434"/>
    </location>
</feature>
<evidence type="ECO:0000256" key="3">
    <source>
        <dbReference type="ARBA" id="ARBA00022692"/>
    </source>
</evidence>
<keyword evidence="4" id="KW-0378">Hydrolase</keyword>
<dbReference type="Gene3D" id="1.20.1540.10">
    <property type="entry name" value="Rhomboid-like"/>
    <property type="match status" value="1"/>
</dbReference>
<organism evidence="9 10">
    <name type="scientific">Crocosphaera chwakensis CCY0110</name>
    <dbReference type="NCBI Taxonomy" id="391612"/>
    <lineage>
        <taxon>Bacteria</taxon>
        <taxon>Bacillati</taxon>
        <taxon>Cyanobacteriota</taxon>
        <taxon>Cyanophyceae</taxon>
        <taxon>Oscillatoriophycideae</taxon>
        <taxon>Chroococcales</taxon>
        <taxon>Aphanothecaceae</taxon>
        <taxon>Crocosphaera</taxon>
        <taxon>Crocosphaera chwakensis</taxon>
    </lineage>
</organism>
<evidence type="ECO:0000256" key="7">
    <source>
        <dbReference type="SAM" id="Phobius"/>
    </source>
</evidence>
<dbReference type="AlphaFoldDB" id="A3IVT0"/>
<dbReference type="Proteomes" id="UP000003781">
    <property type="component" value="Unassembled WGS sequence"/>
</dbReference>
<sequence>MIDFYILIIITVFSTCLVTIIQTFKGIIPKNDGWITISISIILMTALLLVINFNLSAWIGGSLSIFFLLIPQWGLRRIARLFEVKNYHKSRQLLSRLMVLHFTKYWRNYYQLLLALELADNGNKQKAIDLLNKKHNHLPIFCCYYQLFTYEILGDWQSCLQWFNNQIDKKILFSDPLLLTYYMRTLGETGQLKQLFQNLLTVQSILLKRKKYSYISQIKLYAFVFSGQIAATKNLFQSELSFYPKYLQAFWLVTVRTVMGQNNNNYETLLTTYLENHYILKSSIEWRCTKSLISFLNRIKNSDYKILYKTNFKNKEFHTTYNIFKSKSNKITLFFIILNCLGFIIEINFGGSENIESLYQLGALVPMIVWQGEFWRLITANFLHYGWGHFLMNMFALYIIGNLVESLSNKYHYFVLYLFSGIGSMFAFSCVALYTNTVDYILVGASASIMGLVGSLTAIFLRKWLQDKSYINRKRLLTMILVISLQLVSDLVIPQVSMLSHLFGLLIGFTLENIGYFLINRRTYS</sequence>
<dbReference type="OrthoDB" id="9813074at2"/>
<dbReference type="PANTHER" id="PTHR43731">
    <property type="entry name" value="RHOMBOID PROTEASE"/>
    <property type="match status" value="1"/>
</dbReference>
<dbReference type="InterPro" id="IPR022764">
    <property type="entry name" value="Peptidase_S54_rhomboid_dom"/>
</dbReference>
<dbReference type="EMBL" id="AAXW01000045">
    <property type="protein sequence ID" value="EAZ89391.1"/>
    <property type="molecule type" value="Genomic_DNA"/>
</dbReference>
<dbReference type="RefSeq" id="WP_008277489.1">
    <property type="nucleotide sequence ID" value="NZ_AAXW01000045.1"/>
</dbReference>
<evidence type="ECO:0000256" key="5">
    <source>
        <dbReference type="ARBA" id="ARBA00022989"/>
    </source>
</evidence>
<comment type="caution">
    <text evidence="9">The sequence shown here is derived from an EMBL/GenBank/DDBJ whole genome shotgun (WGS) entry which is preliminary data.</text>
</comment>
<keyword evidence="10" id="KW-1185">Reference proteome</keyword>
<keyword evidence="5 7" id="KW-1133">Transmembrane helix</keyword>
<dbReference type="GO" id="GO:0004252">
    <property type="term" value="F:serine-type endopeptidase activity"/>
    <property type="evidence" value="ECO:0007669"/>
    <property type="project" value="InterPro"/>
</dbReference>
<dbReference type="SUPFAM" id="SSF81901">
    <property type="entry name" value="HCP-like"/>
    <property type="match status" value="1"/>
</dbReference>
<evidence type="ECO:0000256" key="2">
    <source>
        <dbReference type="ARBA" id="ARBA00009045"/>
    </source>
</evidence>
<evidence type="ECO:0000259" key="8">
    <source>
        <dbReference type="Pfam" id="PF01694"/>
    </source>
</evidence>
<feature type="transmembrane region" description="Helical" evidence="7">
    <location>
        <begin position="382"/>
        <end position="401"/>
    </location>
</feature>